<dbReference type="Gene3D" id="2.160.20.20">
    <property type="match status" value="1"/>
</dbReference>
<keyword evidence="3" id="KW-0732">Signal</keyword>
<dbReference type="NCBIfam" id="TIGR02601">
    <property type="entry name" value="autotrns_rpt"/>
    <property type="match status" value="2"/>
</dbReference>
<dbReference type="Gene3D" id="2.150.10.10">
    <property type="entry name" value="Serralysin-like metalloprotease, C-terminal"/>
    <property type="match status" value="3"/>
</dbReference>
<feature type="domain" description="Phosphatidic acid phosphatase type 2/haloperoxidase" evidence="5">
    <location>
        <begin position="747"/>
        <end position="852"/>
    </location>
</feature>
<dbReference type="Pfam" id="PF12951">
    <property type="entry name" value="PATR"/>
    <property type="match status" value="3"/>
</dbReference>
<dbReference type="GO" id="GO:0005509">
    <property type="term" value="F:calcium ion binding"/>
    <property type="evidence" value="ECO:0007669"/>
    <property type="project" value="InterPro"/>
</dbReference>
<dbReference type="SUPFAM" id="SSF48317">
    <property type="entry name" value="Acid phosphatase/Vanadium-dependent haloperoxidase"/>
    <property type="match status" value="1"/>
</dbReference>
<dbReference type="InterPro" id="IPR012332">
    <property type="entry name" value="Autotransporter_pectin_lyase_C"/>
</dbReference>
<comment type="caution">
    <text evidence="6">The sequence shown here is derived from an EMBL/GenBank/DDBJ whole genome shotgun (WGS) entry which is preliminary data.</text>
</comment>
<evidence type="ECO:0000256" key="2">
    <source>
        <dbReference type="ARBA" id="ARBA00022525"/>
    </source>
</evidence>
<dbReference type="InterPro" id="IPR018511">
    <property type="entry name" value="Hemolysin-typ_Ca-bd_CS"/>
</dbReference>
<dbReference type="SUPFAM" id="SSF51120">
    <property type="entry name" value="beta-Roll"/>
    <property type="match status" value="2"/>
</dbReference>
<organism evidence="6 7">
    <name type="scientific">Methylobacterium gregans</name>
    <dbReference type="NCBI Taxonomy" id="374424"/>
    <lineage>
        <taxon>Bacteria</taxon>
        <taxon>Pseudomonadati</taxon>
        <taxon>Pseudomonadota</taxon>
        <taxon>Alphaproteobacteria</taxon>
        <taxon>Hyphomicrobiales</taxon>
        <taxon>Methylobacteriaceae</taxon>
        <taxon>Methylobacterium</taxon>
    </lineage>
</organism>
<dbReference type="SUPFAM" id="SSF51126">
    <property type="entry name" value="Pectin lyase-like"/>
    <property type="match status" value="1"/>
</dbReference>
<evidence type="ECO:0000256" key="1">
    <source>
        <dbReference type="ARBA" id="ARBA00004613"/>
    </source>
</evidence>
<name>A0AA37HNV7_9HYPH</name>
<dbReference type="GO" id="GO:0005576">
    <property type="term" value="C:extracellular region"/>
    <property type="evidence" value="ECO:0007669"/>
    <property type="project" value="UniProtKB-SubCell"/>
</dbReference>
<evidence type="ECO:0000259" key="5">
    <source>
        <dbReference type="SMART" id="SM00014"/>
    </source>
</evidence>
<dbReference type="EMBL" id="BPQM01000051">
    <property type="protein sequence ID" value="GJD79030.1"/>
    <property type="molecule type" value="Genomic_DNA"/>
</dbReference>
<keyword evidence="2" id="KW-0964">Secreted</keyword>
<dbReference type="SUPFAM" id="SSF63829">
    <property type="entry name" value="Calcium-dependent phosphotriesterase"/>
    <property type="match status" value="1"/>
</dbReference>
<sequence>MARNLENLKGTRFLATQTFPIGQGYAGWQIDGLSGVDYDASRNTFIAVRDNAYFGGPNGRTTPPYFSLTPVFSTGVPGYTLQFSGVTPLDTASWMPGMRGLESVRHDPDGDGLWFTSEEPHTVYHVRADGVTREQLTLPDIVTGRFAPGTNNYGLEGLTFTPDKGLWVIRENALQGDSPNLTRITRLDRDGTVAAQYAYRLDSLSAPNNGNRPVANPPASGVGNNGAAEILALTDTRFLVLERAWDGIGAEKAPQGVSHNAIRIYQVDLGTATDVSKVGSLADNDPAIVPASKQILFDSADLASTLATYDTKIDNIEGMSLGPVLPNGQASLVLVSDSNARAQQRKTQFVVLELETPVPEIQRWDGDGAMADGAAGGGPGTWSAATDRQNWTRADGRINDAWAGRTALFSGTGGTVSIDAQAGPVSAAALRFESSGYRIAGDALTLGSSGLTIDAGGAGVGVTFASVLAGVGGLALTGTGTTTLEGANTYAGTTRVSAGTLLVNGSSGRSDTTVGAGATLGGIGSLGAVSVEGGGALAPGSTVGVLRTGDVRLASGATLSLDLNGTGAGSGYDQVAVTGSVSLDGAALDLRFGSFTAKRGDSFVVVDNDGTEAITGANGTGAPSLRYGGAILTEGSTFSANGRSYRLSFQGGSGDNDVTLTDDTAAPTLRESDVGKLLSGFDDIRKEHADLLARNLQAVKDIMAASTPAERAAAQADDRAYSTALVGGPALGGLNAPGMPYGNADGTGWAVNDAAGNESAKAKAIFNYPRPFLADPSIKPLVGGSGGSLPSGHTSKGFAEALYLAYIFPERFQEIMTRASEYGEHRIVNGVHYPLDVIAGRMVAAWSTAGFLDPSNNPGGSANVRNTALSVRKAMSDALAGTGQTIAQKAASGPTDRFSDYATNKADWNRRLTYGLPDIGPTDQPITVPSEAAYLLATRFPYLGLDQIRDILASTALPSGGVMDNGNGWARLDLFRAADGYARLATDTVVTMDAAASADDTRPGAAFNAADLWRNDIAGPGTLTKNGSGTLTLAGGNSFAGIALNGGGLTLTGESRLTGSSRVAAGVLTASGRQLSTGGDLIVGQEGTLRLGQTGLSIGGTVEASGTIVLDGAADIRLAGIGTVSGSISGTGSLTKSGSGRLSLSGANTYAGGTLLVGGTLELASVAAAGAGIIRFGTGAQTLRLDLPGTYANRITGFDLGDAIDLQGLAYDKAGPLVYDGTTGRLSLGLGSQATSLSIDPALAGARFAVSADADGSTLLTLQQEQSPPPQSPAPPSGNQAGGTGASLATTTDRAVAETAAGRTVRALPDTLDKAAVEQAVGIFLAGLPEGTNLNVSTFMPTPGATDIRVAGPGDGTRMVVTVDASSVPPGTPITLDNVDFVVLSGPASLVGGAGAQTVFGDDAAQSMVLGADDDTLHGGGGNDVVGSKDGNDLLYGDAGDDTVFGGLGADTVSGGADRDIVYGNQDADLIYGNQDADTLYGGQGNDRAYAGQGDDRVFGNAGSDVLSGNRGADLVYGNQGADAIYGNQGADTLYGGQDEDTLFGGQDDDVVYGNLGADALFGNLGADTLYGGQGADTLIGGPGDDLLVGGLGADLYVFGSNAGRDVIVGFDQAGGDRISLGGQPYTVGATENGDALLTLAGGGTVLLAGIRAGQVDPERFVA</sequence>
<evidence type="ECO:0000313" key="7">
    <source>
        <dbReference type="Proteomes" id="UP001055108"/>
    </source>
</evidence>
<dbReference type="InterPro" id="IPR036938">
    <property type="entry name" value="PAP2/HPO_sf"/>
</dbReference>
<dbReference type="SMART" id="SM00014">
    <property type="entry name" value="acidPPc"/>
    <property type="match status" value="1"/>
</dbReference>
<evidence type="ECO:0000256" key="4">
    <source>
        <dbReference type="SAM" id="MobiDB-lite"/>
    </source>
</evidence>
<dbReference type="InterPro" id="IPR000326">
    <property type="entry name" value="PAP2/HPO"/>
</dbReference>
<dbReference type="Gene3D" id="1.20.144.10">
    <property type="entry name" value="Phosphatidic acid phosphatase type 2/haloperoxidase"/>
    <property type="match status" value="1"/>
</dbReference>
<reference evidence="6" key="1">
    <citation type="journal article" date="2016" name="Front. Microbiol.">
        <title>Genome Sequence of the Piezophilic, Mesophilic Sulfate-Reducing Bacterium Desulfovibrio indicus J2T.</title>
        <authorList>
            <person name="Cao J."/>
            <person name="Maignien L."/>
            <person name="Shao Z."/>
            <person name="Alain K."/>
            <person name="Jebbar M."/>
        </authorList>
    </citation>
    <scope>NUCLEOTIDE SEQUENCE</scope>
    <source>
        <strain evidence="6">NBRC 103626</strain>
    </source>
</reference>
<evidence type="ECO:0000256" key="3">
    <source>
        <dbReference type="ARBA" id="ARBA00022729"/>
    </source>
</evidence>
<keyword evidence="7" id="KW-1185">Reference proteome</keyword>
<reference evidence="6" key="2">
    <citation type="submission" date="2021-08" db="EMBL/GenBank/DDBJ databases">
        <authorList>
            <person name="Tani A."/>
            <person name="Ola A."/>
            <person name="Ogura Y."/>
            <person name="Katsura K."/>
            <person name="Hayashi T."/>
        </authorList>
    </citation>
    <scope>NUCLEOTIDE SEQUENCE</scope>
    <source>
        <strain evidence="6">NBRC 103626</strain>
    </source>
</reference>
<dbReference type="PANTHER" id="PTHR38340">
    <property type="entry name" value="S-LAYER PROTEIN"/>
    <property type="match status" value="1"/>
</dbReference>
<dbReference type="Pfam" id="PF01569">
    <property type="entry name" value="PAP2"/>
    <property type="match status" value="1"/>
</dbReference>
<dbReference type="PANTHER" id="PTHR38340:SF1">
    <property type="entry name" value="S-LAYER PROTEIN"/>
    <property type="match status" value="1"/>
</dbReference>
<dbReference type="GO" id="GO:0030288">
    <property type="term" value="C:outer membrane-bounded periplasmic space"/>
    <property type="evidence" value="ECO:0007669"/>
    <property type="project" value="InterPro"/>
</dbReference>
<feature type="compositionally biased region" description="Pro residues" evidence="4">
    <location>
        <begin position="1267"/>
        <end position="1276"/>
    </location>
</feature>
<proteinExistence type="predicted"/>
<dbReference type="GO" id="GO:0003993">
    <property type="term" value="F:acid phosphatase activity"/>
    <property type="evidence" value="ECO:0007669"/>
    <property type="project" value="InterPro"/>
</dbReference>
<dbReference type="InterPro" id="IPR050557">
    <property type="entry name" value="RTX_toxin/Mannuronan_C5-epim"/>
</dbReference>
<dbReference type="Pfam" id="PF00353">
    <property type="entry name" value="HemolysinCabind"/>
    <property type="match status" value="6"/>
</dbReference>
<dbReference type="InterPro" id="IPR013425">
    <property type="entry name" value="Autotrns_rpt"/>
</dbReference>
<dbReference type="InterPro" id="IPR027372">
    <property type="entry name" value="Phytase-like_dom"/>
</dbReference>
<gene>
    <name evidence="6" type="ORF">NBEOAGPD_2250</name>
</gene>
<protein>
    <recommendedName>
        <fullName evidence="5">Phosphatidic acid phosphatase type 2/haloperoxidase domain-containing protein</fullName>
    </recommendedName>
</protein>
<comment type="subcellular location">
    <subcellularLocation>
        <location evidence="1">Secreted</location>
    </subcellularLocation>
</comment>
<dbReference type="Proteomes" id="UP001055108">
    <property type="component" value="Unassembled WGS sequence"/>
</dbReference>
<feature type="region of interest" description="Disordered" evidence="4">
    <location>
        <begin position="1262"/>
        <end position="1292"/>
    </location>
</feature>
<dbReference type="PROSITE" id="PS00330">
    <property type="entry name" value="HEMOLYSIN_CALCIUM"/>
    <property type="match status" value="4"/>
</dbReference>
<dbReference type="PRINTS" id="PR00313">
    <property type="entry name" value="CABNDNGRPT"/>
</dbReference>
<dbReference type="InterPro" id="IPR011049">
    <property type="entry name" value="Serralysin-like_metalloprot_C"/>
</dbReference>
<dbReference type="InterPro" id="IPR011050">
    <property type="entry name" value="Pectin_lyase_fold/virulence"/>
</dbReference>
<dbReference type="InterPro" id="IPR001011">
    <property type="entry name" value="Acid_Pase_classA_bac"/>
</dbReference>
<accession>A0AA37HNV7</accession>
<dbReference type="InterPro" id="IPR001343">
    <property type="entry name" value="Hemolysn_Ca-bd"/>
</dbReference>
<evidence type="ECO:0000313" key="6">
    <source>
        <dbReference type="EMBL" id="GJD79030.1"/>
    </source>
</evidence>
<dbReference type="PRINTS" id="PR00483">
    <property type="entry name" value="BACPHPHTASE"/>
</dbReference>
<dbReference type="Pfam" id="PF13449">
    <property type="entry name" value="Phytase-like"/>
    <property type="match status" value="1"/>
</dbReference>